<dbReference type="AlphaFoldDB" id="A0A1X9LRD9"/>
<reference evidence="1 2" key="1">
    <citation type="submission" date="2017-04" db="EMBL/GenBank/DDBJ databases">
        <authorList>
            <person name="Afonso C.L."/>
            <person name="Miller P.J."/>
            <person name="Scott M.A."/>
            <person name="Spackman E."/>
            <person name="Goraichik I."/>
            <person name="Dimitrov K.M."/>
            <person name="Suarez D.L."/>
            <person name="Swayne D.E."/>
        </authorList>
    </citation>
    <scope>NUCLEOTIDE SEQUENCE [LARGE SCALE GENOMIC DNA]</scope>
    <source>
        <strain evidence="2">XA(T)</strain>
        <plasmid evidence="2">Plasmid unnamed2</plasmid>
    </source>
</reference>
<evidence type="ECO:0000313" key="1">
    <source>
        <dbReference type="EMBL" id="ARJ07764.1"/>
    </source>
</evidence>
<accession>A0A1X9LRD9</accession>
<dbReference type="RefSeq" id="WP_085021897.1">
    <property type="nucleotide sequence ID" value="NZ_BMHD01000004.1"/>
</dbReference>
<organism evidence="1 2">
    <name type="scientific">Cnuibacter physcomitrellae</name>
    <dbReference type="NCBI Taxonomy" id="1619308"/>
    <lineage>
        <taxon>Bacteria</taxon>
        <taxon>Bacillati</taxon>
        <taxon>Actinomycetota</taxon>
        <taxon>Actinomycetes</taxon>
        <taxon>Micrococcales</taxon>
        <taxon>Microbacteriaceae</taxon>
        <taxon>Cnuibacter</taxon>
    </lineage>
</organism>
<protein>
    <submittedName>
        <fullName evidence="1">Uncharacterized protein</fullName>
    </submittedName>
</protein>
<proteinExistence type="predicted"/>
<keyword evidence="1" id="KW-0614">Plasmid</keyword>
<dbReference type="Proteomes" id="UP000192775">
    <property type="component" value="Plasmid unnamed2"/>
</dbReference>
<evidence type="ECO:0000313" key="2">
    <source>
        <dbReference type="Proteomes" id="UP000192775"/>
    </source>
</evidence>
<dbReference type="KEGG" id="cphy:B5808_20445"/>
<geneLocation type="plasmid" evidence="1">
    <name>unnamed2</name>
</geneLocation>
<keyword evidence="2" id="KW-1185">Reference proteome</keyword>
<gene>
    <name evidence="1" type="ORF">B5808_20445</name>
</gene>
<sequence length="173" mass="19000">METGTTEAGEKDGLRQALERARDAILRIQGANGGSQTQAGLAWFAQQWVRLDQDHPLPLDGIPFDRLGSLMDVVGRSVEASQIAYLSPERRWRSADDPAVIPAVLPHILKGDTDGFLSWLDPQSIELVQISASAERPFCVEAGWSSIAIAAALQLSVEVQYVERYTDEPSRQD</sequence>
<dbReference type="EMBL" id="CP020717">
    <property type="protein sequence ID" value="ARJ07764.1"/>
    <property type="molecule type" value="Genomic_DNA"/>
</dbReference>
<name>A0A1X9LRD9_9MICO</name>